<proteinExistence type="inferred from homology"/>
<evidence type="ECO:0000256" key="4">
    <source>
        <dbReference type="ARBA" id="ARBA00022729"/>
    </source>
</evidence>
<dbReference type="EMBL" id="CP062942">
    <property type="protein sequence ID" value="QOL52208.1"/>
    <property type="molecule type" value="Genomic_DNA"/>
</dbReference>
<dbReference type="PANTHER" id="PTHR34820:SF4">
    <property type="entry name" value="INNER MEMBRANE PROTEIN YEBZ"/>
    <property type="match status" value="1"/>
</dbReference>
<name>A0A7L9UB41_9BURK</name>
<dbReference type="PANTHER" id="PTHR34820">
    <property type="entry name" value="INNER MEMBRANE PROTEIN YEBZ"/>
    <property type="match status" value="1"/>
</dbReference>
<evidence type="ECO:0000256" key="3">
    <source>
        <dbReference type="ARBA" id="ARBA00022723"/>
    </source>
</evidence>
<feature type="domain" description="CopC" evidence="8">
    <location>
        <begin position="25"/>
        <end position="116"/>
    </location>
</feature>
<reference evidence="9 10" key="1">
    <citation type="submission" date="2020-10" db="EMBL/GenBank/DDBJ databases">
        <title>Genome sequencing of Massilia sp. LPB0304.</title>
        <authorList>
            <person name="Kim J."/>
        </authorList>
    </citation>
    <scope>NUCLEOTIDE SEQUENCE [LARGE SCALE GENOMIC DNA]</scope>
    <source>
        <strain evidence="9 10">LPB0304</strain>
        <plasmid evidence="9 10">unnamed1</plasmid>
    </source>
</reference>
<dbReference type="SUPFAM" id="SSF81296">
    <property type="entry name" value="E set domains"/>
    <property type="match status" value="1"/>
</dbReference>
<comment type="subcellular location">
    <subcellularLocation>
        <location evidence="1">Periplasm</location>
    </subcellularLocation>
</comment>
<dbReference type="Gene3D" id="2.60.40.1220">
    <property type="match status" value="1"/>
</dbReference>
<dbReference type="GO" id="GO:0005886">
    <property type="term" value="C:plasma membrane"/>
    <property type="evidence" value="ECO:0007669"/>
    <property type="project" value="TreeGrafter"/>
</dbReference>
<feature type="signal peptide" evidence="7">
    <location>
        <begin position="1"/>
        <end position="18"/>
    </location>
</feature>
<dbReference type="InterPro" id="IPR014756">
    <property type="entry name" value="Ig_E-set"/>
</dbReference>
<dbReference type="GO" id="GO:0006825">
    <property type="term" value="P:copper ion transport"/>
    <property type="evidence" value="ECO:0007669"/>
    <property type="project" value="InterPro"/>
</dbReference>
<dbReference type="Proteomes" id="UP000593875">
    <property type="component" value="Plasmid unnamed1"/>
</dbReference>
<dbReference type="GO" id="GO:0005507">
    <property type="term" value="F:copper ion binding"/>
    <property type="evidence" value="ECO:0007669"/>
    <property type="project" value="InterPro"/>
</dbReference>
<evidence type="ECO:0000256" key="2">
    <source>
        <dbReference type="ARBA" id="ARBA00010509"/>
    </source>
</evidence>
<gene>
    <name evidence="9" type="primary">copC</name>
    <name evidence="9" type="ORF">LPB04_23650</name>
</gene>
<dbReference type="Pfam" id="PF04234">
    <property type="entry name" value="CopC"/>
    <property type="match status" value="1"/>
</dbReference>
<dbReference type="InterPro" id="IPR047685">
    <property type="entry name" value="CopC-like"/>
</dbReference>
<feature type="chain" id="PRO_5032532949" evidence="7">
    <location>
        <begin position="19"/>
        <end position="117"/>
    </location>
</feature>
<evidence type="ECO:0000256" key="6">
    <source>
        <dbReference type="ARBA" id="ARBA00023008"/>
    </source>
</evidence>
<dbReference type="GO" id="GO:0046688">
    <property type="term" value="P:response to copper ion"/>
    <property type="evidence" value="ECO:0007669"/>
    <property type="project" value="InterPro"/>
</dbReference>
<dbReference type="InterPro" id="IPR032694">
    <property type="entry name" value="CopC/D"/>
</dbReference>
<geneLocation type="plasmid" evidence="9 10">
    <name>unnamed1</name>
</geneLocation>
<keyword evidence="4 7" id="KW-0732">Signal</keyword>
<keyword evidence="6" id="KW-0186">Copper</keyword>
<dbReference type="KEGG" id="mlir:LPB04_23650"/>
<keyword evidence="3" id="KW-0479">Metal-binding</keyword>
<dbReference type="AlphaFoldDB" id="A0A7L9UB41"/>
<keyword evidence="10" id="KW-1185">Reference proteome</keyword>
<dbReference type="InterPro" id="IPR007348">
    <property type="entry name" value="CopC_dom"/>
</dbReference>
<accession>A0A7L9UB41</accession>
<evidence type="ECO:0000313" key="9">
    <source>
        <dbReference type="EMBL" id="QOL52208.1"/>
    </source>
</evidence>
<evidence type="ECO:0000256" key="5">
    <source>
        <dbReference type="ARBA" id="ARBA00022764"/>
    </source>
</evidence>
<dbReference type="NCBIfam" id="NF033814">
    <property type="entry name" value="copper_CopC"/>
    <property type="match status" value="1"/>
</dbReference>
<evidence type="ECO:0000259" key="8">
    <source>
        <dbReference type="Pfam" id="PF04234"/>
    </source>
</evidence>
<dbReference type="GO" id="GO:0042597">
    <property type="term" value="C:periplasmic space"/>
    <property type="evidence" value="ECO:0007669"/>
    <property type="project" value="UniProtKB-SubCell"/>
</dbReference>
<keyword evidence="5" id="KW-0574">Periplasm</keyword>
<evidence type="ECO:0000256" key="7">
    <source>
        <dbReference type="SAM" id="SignalP"/>
    </source>
</evidence>
<organism evidence="9 10">
    <name type="scientific">Massilia litorea</name>
    <dbReference type="NCBI Taxonomy" id="2769491"/>
    <lineage>
        <taxon>Bacteria</taxon>
        <taxon>Pseudomonadati</taxon>
        <taxon>Pseudomonadota</taxon>
        <taxon>Betaproteobacteria</taxon>
        <taxon>Burkholderiales</taxon>
        <taxon>Oxalobacteraceae</taxon>
        <taxon>Telluria group</taxon>
        <taxon>Massilia</taxon>
    </lineage>
</organism>
<dbReference type="RefSeq" id="WP_193689175.1">
    <property type="nucleotide sequence ID" value="NZ_CP062942.1"/>
</dbReference>
<evidence type="ECO:0000256" key="1">
    <source>
        <dbReference type="ARBA" id="ARBA00004418"/>
    </source>
</evidence>
<evidence type="ECO:0000313" key="10">
    <source>
        <dbReference type="Proteomes" id="UP000593875"/>
    </source>
</evidence>
<sequence>MKALHTLAILAAAGAIFAAPYAAAHAVLKESSPAANSTVAAPKEISLLFNEKVEPAFSSAKLVDAVGKEVATGKGQVENDRLTLAVPELAPGAYSVQWVGVGPDGHRRKGQFQFTVK</sequence>
<dbReference type="InterPro" id="IPR014755">
    <property type="entry name" value="Cu-Rt/internalin_Ig-like"/>
</dbReference>
<keyword evidence="9" id="KW-0614">Plasmid</keyword>
<comment type="similarity">
    <text evidence="2">Belongs to the CopC family.</text>
</comment>
<protein>
    <submittedName>
        <fullName evidence="9">Copper homeostasis periplasmic binding protein CopC</fullName>
    </submittedName>
</protein>